<dbReference type="InterPro" id="IPR011257">
    <property type="entry name" value="DNA_glycosylase"/>
</dbReference>
<dbReference type="EMBL" id="AZFJ01000018">
    <property type="protein sequence ID" value="KRL87571.1"/>
    <property type="molecule type" value="Genomic_DNA"/>
</dbReference>
<dbReference type="GO" id="GO:0006284">
    <property type="term" value="P:base-excision repair"/>
    <property type="evidence" value="ECO:0007669"/>
    <property type="project" value="InterPro"/>
</dbReference>
<dbReference type="GO" id="GO:0051539">
    <property type="term" value="F:4 iron, 4 sulfur cluster binding"/>
    <property type="evidence" value="ECO:0007669"/>
    <property type="project" value="UniProtKB-KW"/>
</dbReference>
<keyword evidence="6" id="KW-0378">Hydrolase</keyword>
<organism evidence="6 7">
    <name type="scientific">Lacticaseibacillus pantheris DSM 15945 = JCM 12539 = NBRC 106106</name>
    <dbReference type="NCBI Taxonomy" id="1423783"/>
    <lineage>
        <taxon>Bacteria</taxon>
        <taxon>Bacillati</taxon>
        <taxon>Bacillota</taxon>
        <taxon>Bacilli</taxon>
        <taxon>Lactobacillales</taxon>
        <taxon>Lactobacillaceae</taxon>
        <taxon>Lacticaseibacillus</taxon>
    </lineage>
</organism>
<dbReference type="SUPFAM" id="SSF48150">
    <property type="entry name" value="DNA-glycosylase"/>
    <property type="match status" value="1"/>
</dbReference>
<dbReference type="GO" id="GO:0046872">
    <property type="term" value="F:metal ion binding"/>
    <property type="evidence" value="ECO:0007669"/>
    <property type="project" value="UniProtKB-KW"/>
</dbReference>
<evidence type="ECO:0000259" key="5">
    <source>
        <dbReference type="SMART" id="SM00478"/>
    </source>
</evidence>
<dbReference type="Proteomes" id="UP000051922">
    <property type="component" value="Unassembled WGS sequence"/>
</dbReference>
<keyword evidence="3" id="KW-0408">Iron</keyword>
<comment type="caution">
    <text evidence="6">The sequence shown here is derived from an EMBL/GenBank/DDBJ whole genome shotgun (WGS) entry which is preliminary data.</text>
</comment>
<evidence type="ECO:0000313" key="7">
    <source>
        <dbReference type="Proteomes" id="UP000051922"/>
    </source>
</evidence>
<name>A0A0R1U8L3_9LACO</name>
<dbReference type="InterPro" id="IPR023170">
    <property type="entry name" value="HhH_base_excis_C"/>
</dbReference>
<keyword evidence="1" id="KW-0004">4Fe-4S</keyword>
<reference evidence="6 7" key="1">
    <citation type="journal article" date="2015" name="Genome Announc.">
        <title>Expanding the biotechnology potential of lactobacilli through comparative genomics of 213 strains and associated genera.</title>
        <authorList>
            <person name="Sun Z."/>
            <person name="Harris H.M."/>
            <person name="McCann A."/>
            <person name="Guo C."/>
            <person name="Argimon S."/>
            <person name="Zhang W."/>
            <person name="Yang X."/>
            <person name="Jeffery I.B."/>
            <person name="Cooney J.C."/>
            <person name="Kagawa T.F."/>
            <person name="Liu W."/>
            <person name="Song Y."/>
            <person name="Salvetti E."/>
            <person name="Wrobel A."/>
            <person name="Rasinkangas P."/>
            <person name="Parkhill J."/>
            <person name="Rea M.C."/>
            <person name="O'Sullivan O."/>
            <person name="Ritari J."/>
            <person name="Douillard F.P."/>
            <person name="Paul Ross R."/>
            <person name="Yang R."/>
            <person name="Briner A.E."/>
            <person name="Felis G.E."/>
            <person name="de Vos W.M."/>
            <person name="Barrangou R."/>
            <person name="Klaenhammer T.R."/>
            <person name="Caufield P.W."/>
            <person name="Cui Y."/>
            <person name="Zhang H."/>
            <person name="O'Toole P.W."/>
        </authorList>
    </citation>
    <scope>NUCLEOTIDE SEQUENCE [LARGE SCALE GENOMIC DNA]</scope>
    <source>
        <strain evidence="6 7">DSM 15945</strain>
    </source>
</reference>
<dbReference type="STRING" id="1423783.FC50_GL002291"/>
<evidence type="ECO:0000256" key="4">
    <source>
        <dbReference type="ARBA" id="ARBA00023014"/>
    </source>
</evidence>
<dbReference type="Gene3D" id="1.10.1670.10">
    <property type="entry name" value="Helix-hairpin-Helix base-excision DNA repair enzymes (C-terminal)"/>
    <property type="match status" value="1"/>
</dbReference>
<proteinExistence type="predicted"/>
<protein>
    <submittedName>
        <fullName evidence="6">Endonuclease</fullName>
    </submittedName>
</protein>
<keyword evidence="6" id="KW-0255">Endonuclease</keyword>
<feature type="domain" description="HhH-GPD" evidence="5">
    <location>
        <begin position="44"/>
        <end position="200"/>
    </location>
</feature>
<dbReference type="AlphaFoldDB" id="A0A0R1U8L3"/>
<evidence type="ECO:0000256" key="1">
    <source>
        <dbReference type="ARBA" id="ARBA00022485"/>
    </source>
</evidence>
<dbReference type="Gene3D" id="1.10.340.30">
    <property type="entry name" value="Hypothetical protein, domain 2"/>
    <property type="match status" value="1"/>
</dbReference>
<dbReference type="Pfam" id="PF00730">
    <property type="entry name" value="HhH-GPD"/>
    <property type="match status" value="1"/>
</dbReference>
<accession>A0A0R1U8L3</accession>
<dbReference type="PATRIC" id="fig|1423783.4.peg.2344"/>
<evidence type="ECO:0000256" key="3">
    <source>
        <dbReference type="ARBA" id="ARBA00023004"/>
    </source>
</evidence>
<keyword evidence="2" id="KW-0479">Metal-binding</keyword>
<keyword evidence="6" id="KW-0540">Nuclease</keyword>
<gene>
    <name evidence="6" type="ORF">FC50_GL002291</name>
</gene>
<dbReference type="CDD" id="cd00056">
    <property type="entry name" value="ENDO3c"/>
    <property type="match status" value="1"/>
</dbReference>
<dbReference type="InterPro" id="IPR003265">
    <property type="entry name" value="HhH-GPD_domain"/>
</dbReference>
<sequence length="214" mass="24525">MEADMAESIPAQQRQVLDRLLQRLGPQNWWQNDNRLADWISMILVQQTTGRNTEKVIANMMPYMTVEQLAAMPTNELEQLIRPSGFYRQKTRSIQALLQWYQDHGAQLDSFKDVPTDELRASLLSIRGVGDETADDMLLYIFDRPVFVADNYARKLFARLGVGDYKTYAAMKQATTSLMDGISAATAQDWHAVIDEYGKSVRRQDDVDESWLIV</sequence>
<dbReference type="PANTHER" id="PTHR10359:SF19">
    <property type="entry name" value="DNA REPAIR GLYCOSYLASE MJ1434-RELATED"/>
    <property type="match status" value="1"/>
</dbReference>
<dbReference type="GO" id="GO:0004519">
    <property type="term" value="F:endonuclease activity"/>
    <property type="evidence" value="ECO:0007669"/>
    <property type="project" value="UniProtKB-KW"/>
</dbReference>
<dbReference type="PANTHER" id="PTHR10359">
    <property type="entry name" value="A/G-SPECIFIC ADENINE GLYCOSYLASE/ENDONUCLEASE III"/>
    <property type="match status" value="1"/>
</dbReference>
<keyword evidence="7" id="KW-1185">Reference proteome</keyword>
<dbReference type="PIRSF" id="PIRSF001435">
    <property type="entry name" value="Nth"/>
    <property type="match status" value="1"/>
</dbReference>
<keyword evidence="4" id="KW-0411">Iron-sulfur</keyword>
<evidence type="ECO:0000256" key="2">
    <source>
        <dbReference type="ARBA" id="ARBA00022723"/>
    </source>
</evidence>
<dbReference type="SMART" id="SM00478">
    <property type="entry name" value="ENDO3c"/>
    <property type="match status" value="1"/>
</dbReference>
<evidence type="ECO:0000313" key="6">
    <source>
        <dbReference type="EMBL" id="KRL87571.1"/>
    </source>
</evidence>